<keyword evidence="3" id="KW-1185">Reference proteome</keyword>
<evidence type="ECO:0000259" key="1">
    <source>
        <dbReference type="PROSITE" id="PS50994"/>
    </source>
</evidence>
<dbReference type="InterPro" id="IPR012337">
    <property type="entry name" value="RNaseH-like_sf"/>
</dbReference>
<evidence type="ECO:0000313" key="2">
    <source>
        <dbReference type="EMBL" id="MBB5143668.1"/>
    </source>
</evidence>
<dbReference type="AlphaFoldDB" id="A0A7W8C2I0"/>
<gene>
    <name evidence="2" type="ORF">HNQ38_001768</name>
</gene>
<evidence type="ECO:0000313" key="3">
    <source>
        <dbReference type="Proteomes" id="UP000539075"/>
    </source>
</evidence>
<dbReference type="GO" id="GO:0003676">
    <property type="term" value="F:nucleic acid binding"/>
    <property type="evidence" value="ECO:0007669"/>
    <property type="project" value="InterPro"/>
</dbReference>
<dbReference type="InterPro" id="IPR001584">
    <property type="entry name" value="Integrase_cat-core"/>
</dbReference>
<dbReference type="PANTHER" id="PTHR47515">
    <property type="entry name" value="LOW CALCIUM RESPONSE LOCUS PROTEIN T"/>
    <property type="match status" value="1"/>
</dbReference>
<reference evidence="2 3" key="1">
    <citation type="submission" date="2020-08" db="EMBL/GenBank/DDBJ databases">
        <title>Genomic Encyclopedia of Type Strains, Phase IV (KMG-IV): sequencing the most valuable type-strain genomes for metagenomic binning, comparative biology and taxonomic classification.</title>
        <authorList>
            <person name="Goeker M."/>
        </authorList>
    </citation>
    <scope>NUCLEOTIDE SEQUENCE [LARGE SCALE GENOMIC DNA]</scope>
    <source>
        <strain evidence="2 3">DSM 11275</strain>
    </source>
</reference>
<dbReference type="Pfam" id="PF13683">
    <property type="entry name" value="rve_3"/>
    <property type="match status" value="1"/>
</dbReference>
<feature type="domain" description="Integrase catalytic" evidence="1">
    <location>
        <begin position="1"/>
        <end position="148"/>
    </location>
</feature>
<dbReference type="InterPro" id="IPR036397">
    <property type="entry name" value="RNaseH_sf"/>
</dbReference>
<protein>
    <submittedName>
        <fullName evidence="2">Transposase InsO family protein</fullName>
    </submittedName>
</protein>
<comment type="caution">
    <text evidence="2">The sequence shown here is derived from an EMBL/GenBank/DDBJ whole genome shotgun (WGS) entry which is preliminary data.</text>
</comment>
<organism evidence="2 3">
    <name type="scientific">Desulfovibrio intestinalis</name>
    <dbReference type="NCBI Taxonomy" id="58621"/>
    <lineage>
        <taxon>Bacteria</taxon>
        <taxon>Pseudomonadati</taxon>
        <taxon>Thermodesulfobacteriota</taxon>
        <taxon>Desulfovibrionia</taxon>
        <taxon>Desulfovibrionales</taxon>
        <taxon>Desulfovibrionaceae</taxon>
        <taxon>Desulfovibrio</taxon>
    </lineage>
</organism>
<dbReference type="PROSITE" id="PS50994">
    <property type="entry name" value="INTEGRASE"/>
    <property type="match status" value="1"/>
</dbReference>
<dbReference type="SUPFAM" id="SSF53098">
    <property type="entry name" value="Ribonuclease H-like"/>
    <property type="match status" value="1"/>
</dbReference>
<proteinExistence type="predicted"/>
<dbReference type="Gene3D" id="3.30.420.10">
    <property type="entry name" value="Ribonuclease H-like superfamily/Ribonuclease H"/>
    <property type="match status" value="1"/>
</dbReference>
<accession>A0A7W8C2I0</accession>
<name>A0A7W8C2I0_9BACT</name>
<dbReference type="Proteomes" id="UP000539075">
    <property type="component" value="Unassembled WGS sequence"/>
</dbReference>
<sequence>MHDSLSSGQRFRTFNVVDDYSRECLAIELDTSLPAARILRVLDRVAAWRGYPEKLRMDNGPELISIQMAEWAEAHGVELEFIQPGKPTQNSYVERFNRTYRTEVLDFYLFSSLAEVKEITANWLKQYNEERPHESLGNIPPAEYLEINSPQKVSTFGWH</sequence>
<dbReference type="EMBL" id="JACHGO010000005">
    <property type="protein sequence ID" value="MBB5143668.1"/>
    <property type="molecule type" value="Genomic_DNA"/>
</dbReference>
<dbReference type="PANTHER" id="PTHR47515:SF2">
    <property type="entry name" value="INTEGRASE CORE DOMAIN PROTEIN"/>
    <property type="match status" value="1"/>
</dbReference>
<dbReference type="GO" id="GO:0015074">
    <property type="term" value="P:DNA integration"/>
    <property type="evidence" value="ECO:0007669"/>
    <property type="project" value="InterPro"/>
</dbReference>